<organism evidence="4 5">
    <name type="scientific">Anaerostipes hadrus</name>
    <dbReference type="NCBI Taxonomy" id="649756"/>
    <lineage>
        <taxon>Bacteria</taxon>
        <taxon>Bacillati</taxon>
        <taxon>Bacillota</taxon>
        <taxon>Clostridia</taxon>
        <taxon>Lachnospirales</taxon>
        <taxon>Lachnospiraceae</taxon>
        <taxon>Anaerostipes</taxon>
    </lineage>
</organism>
<dbReference type="RefSeq" id="WP_055072267.1">
    <property type="nucleotide sequence ID" value="NZ_CYXY01000002.1"/>
</dbReference>
<evidence type="ECO:0000256" key="2">
    <source>
        <dbReference type="ARBA" id="ARBA00022679"/>
    </source>
</evidence>
<dbReference type="EMBL" id="CYXY01000002">
    <property type="protein sequence ID" value="CUM74681.1"/>
    <property type="molecule type" value="Genomic_DNA"/>
</dbReference>
<name>A0A173R9Z4_ANAHA</name>
<accession>A0A173R9Z4</accession>
<dbReference type="AlphaFoldDB" id="A0A173R9Z4"/>
<evidence type="ECO:0000313" key="4">
    <source>
        <dbReference type="EMBL" id="CUM74681.1"/>
    </source>
</evidence>
<sequence>MELRFSVVVPIYNVEDFLEQCIESVLNQTYTNFELILVDDGATDQSGRICDDYAKKDDRIVVIHKKNGGLVSAREAGVMVAKGQYVGYVDGDDWVDEKWLHILNEIIIKQSAPDIIEYNVYKSTDGVNKKIQTSNFRGYLNRNDIKNKIIPNMICDKRKNFYSFGILPAVWSKVFKRELLKRNLCKEKKITFGEDVSCTYNCILGCESFYGSDEHLYYYRQNNQSMTKAYDARRFERLKVLFEYLNENLIMPNEELREQFYEYKMFCLLYAMINEAKSGENYQKLEKKCKKGIFDLKQREFIQNYKSNKLGIPWNILFLLMKKENYKLLMCICRMIVKIKYTYKQ</sequence>
<evidence type="ECO:0000313" key="5">
    <source>
        <dbReference type="Proteomes" id="UP000095553"/>
    </source>
</evidence>
<keyword evidence="2 4" id="KW-0808">Transferase</keyword>
<dbReference type="GO" id="GO:0050501">
    <property type="term" value="F:hyaluronan synthase activity"/>
    <property type="evidence" value="ECO:0007669"/>
    <property type="project" value="UniProtKB-EC"/>
</dbReference>
<dbReference type="InterPro" id="IPR029044">
    <property type="entry name" value="Nucleotide-diphossugar_trans"/>
</dbReference>
<gene>
    <name evidence="4" type="primary">hyaD_1</name>
    <name evidence="4" type="ORF">ERS852571_00342</name>
</gene>
<proteinExistence type="predicted"/>
<evidence type="ECO:0000259" key="3">
    <source>
        <dbReference type="Pfam" id="PF00535"/>
    </source>
</evidence>
<dbReference type="PANTHER" id="PTHR22916">
    <property type="entry name" value="GLYCOSYLTRANSFERASE"/>
    <property type="match status" value="1"/>
</dbReference>
<dbReference type="InterPro" id="IPR001173">
    <property type="entry name" value="Glyco_trans_2-like"/>
</dbReference>
<dbReference type="PANTHER" id="PTHR22916:SF51">
    <property type="entry name" value="GLYCOSYLTRANSFERASE EPSH-RELATED"/>
    <property type="match status" value="1"/>
</dbReference>
<reference evidence="4 5" key="1">
    <citation type="submission" date="2015-09" db="EMBL/GenBank/DDBJ databases">
        <authorList>
            <consortium name="Pathogen Informatics"/>
        </authorList>
    </citation>
    <scope>NUCLEOTIDE SEQUENCE [LARGE SCALE GENOMIC DNA]</scope>
    <source>
        <strain evidence="4 5">2789STDY5834959</strain>
    </source>
</reference>
<feature type="domain" description="Glycosyltransferase 2-like" evidence="3">
    <location>
        <begin position="6"/>
        <end position="151"/>
    </location>
</feature>
<dbReference type="CDD" id="cd00761">
    <property type="entry name" value="Glyco_tranf_GTA_type"/>
    <property type="match status" value="1"/>
</dbReference>
<dbReference type="Proteomes" id="UP000095553">
    <property type="component" value="Unassembled WGS sequence"/>
</dbReference>
<dbReference type="Gene3D" id="3.90.550.10">
    <property type="entry name" value="Spore Coat Polysaccharide Biosynthesis Protein SpsA, Chain A"/>
    <property type="match status" value="1"/>
</dbReference>
<evidence type="ECO:0000256" key="1">
    <source>
        <dbReference type="ARBA" id="ARBA00022676"/>
    </source>
</evidence>
<dbReference type="SUPFAM" id="SSF53448">
    <property type="entry name" value="Nucleotide-diphospho-sugar transferases"/>
    <property type="match status" value="1"/>
</dbReference>
<dbReference type="Pfam" id="PF00535">
    <property type="entry name" value="Glycos_transf_2"/>
    <property type="match status" value="1"/>
</dbReference>
<protein>
    <submittedName>
        <fullName evidence="4">Hyaluronan synthase</fullName>
        <ecNumber evidence="4">2.4.1.212</ecNumber>
    </submittedName>
</protein>
<keyword evidence="1 4" id="KW-0328">Glycosyltransferase</keyword>
<dbReference type="EC" id="2.4.1.212" evidence="4"/>